<dbReference type="RefSeq" id="WP_188565425.1">
    <property type="nucleotide sequence ID" value="NZ_BMED01000001.1"/>
</dbReference>
<evidence type="ECO:0000313" key="2">
    <source>
        <dbReference type="EMBL" id="GGC70134.1"/>
    </source>
</evidence>
<proteinExistence type="predicted"/>
<dbReference type="AlphaFoldDB" id="A0A916UGH7"/>
<sequence length="190" mass="20912">MHFSPLFARKLFAFALALCSLQAASAQTPSGTNSTTTAPVAASAKPCDSEEYRQFDFWLGQWDVYLPDGKTAGASVIQSFADGCALLENWSGTGGFTGKSINIYDITDKQWHQSWVDNSGSRLNLEGKFADGKMVLWTDAPNPNKAGALLRQQITWTKNTDGSVRQLWQTSEDAGKTWVTAFDGKYVRRK</sequence>
<keyword evidence="3" id="KW-1185">Reference proteome</keyword>
<name>A0A916UGH7_9BURK</name>
<protein>
    <submittedName>
        <fullName evidence="2">Uncharacterized protein</fullName>
    </submittedName>
</protein>
<dbReference type="Proteomes" id="UP000637423">
    <property type="component" value="Unassembled WGS sequence"/>
</dbReference>
<accession>A0A916UGH7</accession>
<evidence type="ECO:0000256" key="1">
    <source>
        <dbReference type="SAM" id="SignalP"/>
    </source>
</evidence>
<reference evidence="2" key="1">
    <citation type="journal article" date="2014" name="Int. J. Syst. Evol. Microbiol.">
        <title>Complete genome sequence of Corynebacterium casei LMG S-19264T (=DSM 44701T), isolated from a smear-ripened cheese.</title>
        <authorList>
            <consortium name="US DOE Joint Genome Institute (JGI-PGF)"/>
            <person name="Walter F."/>
            <person name="Albersmeier A."/>
            <person name="Kalinowski J."/>
            <person name="Ruckert C."/>
        </authorList>
    </citation>
    <scope>NUCLEOTIDE SEQUENCE</scope>
    <source>
        <strain evidence="2">CGMCC 1.10998</strain>
    </source>
</reference>
<feature type="chain" id="PRO_5037253047" evidence="1">
    <location>
        <begin position="27"/>
        <end position="190"/>
    </location>
</feature>
<feature type="signal peptide" evidence="1">
    <location>
        <begin position="1"/>
        <end position="26"/>
    </location>
</feature>
<reference evidence="2" key="2">
    <citation type="submission" date="2020-09" db="EMBL/GenBank/DDBJ databases">
        <authorList>
            <person name="Sun Q."/>
            <person name="Zhou Y."/>
        </authorList>
    </citation>
    <scope>NUCLEOTIDE SEQUENCE</scope>
    <source>
        <strain evidence="2">CGMCC 1.10998</strain>
    </source>
</reference>
<dbReference type="EMBL" id="BMED01000001">
    <property type="protein sequence ID" value="GGC70134.1"/>
    <property type="molecule type" value="Genomic_DNA"/>
</dbReference>
<comment type="caution">
    <text evidence="2">The sequence shown here is derived from an EMBL/GenBank/DDBJ whole genome shotgun (WGS) entry which is preliminary data.</text>
</comment>
<evidence type="ECO:0000313" key="3">
    <source>
        <dbReference type="Proteomes" id="UP000637423"/>
    </source>
</evidence>
<organism evidence="2 3">
    <name type="scientific">Undibacterium terreum</name>
    <dbReference type="NCBI Taxonomy" id="1224302"/>
    <lineage>
        <taxon>Bacteria</taxon>
        <taxon>Pseudomonadati</taxon>
        <taxon>Pseudomonadota</taxon>
        <taxon>Betaproteobacteria</taxon>
        <taxon>Burkholderiales</taxon>
        <taxon>Oxalobacteraceae</taxon>
        <taxon>Undibacterium</taxon>
    </lineage>
</organism>
<gene>
    <name evidence="2" type="ORF">GCM10011396_16490</name>
</gene>
<keyword evidence="1" id="KW-0732">Signal</keyword>